<proteinExistence type="predicted"/>
<organism evidence="3">
    <name type="scientific">mine drainage metagenome</name>
    <dbReference type="NCBI Taxonomy" id="410659"/>
    <lineage>
        <taxon>unclassified sequences</taxon>
        <taxon>metagenomes</taxon>
        <taxon>ecological metagenomes</taxon>
    </lineage>
</organism>
<reference evidence="3" key="1">
    <citation type="submission" date="2016-10" db="EMBL/GenBank/DDBJ databases">
        <title>Sequence of Gallionella enrichment culture.</title>
        <authorList>
            <person name="Poehlein A."/>
            <person name="Muehling M."/>
            <person name="Daniel R."/>
        </authorList>
    </citation>
    <scope>NUCLEOTIDE SEQUENCE</scope>
</reference>
<dbReference type="CDD" id="cd18613">
    <property type="entry name" value="GH130"/>
    <property type="match status" value="1"/>
</dbReference>
<protein>
    <submittedName>
        <fullName evidence="3">Beta-1,4-mannooligosaccharide phosphorylase</fullName>
        <ecNumber evidence="3">2.4.1.319</ecNumber>
    </submittedName>
</protein>
<evidence type="ECO:0000313" key="3">
    <source>
        <dbReference type="EMBL" id="OIQ77425.1"/>
    </source>
</evidence>
<evidence type="ECO:0000256" key="1">
    <source>
        <dbReference type="ARBA" id="ARBA00022676"/>
    </source>
</evidence>
<name>A0A1J5Q129_9ZZZZ</name>
<dbReference type="EC" id="2.4.1.319" evidence="3"/>
<sequence length="498" mass="54152">MTATARPPLARRTEHVLRPDPSRVVSTLFLPGQEIVGSRRSRSGGVLDRILTLSEVEVGRQLAATLDSFGPRHRDLATVLDERFALVQHRLSDPGSLSLERRRLAGAYFSQEYAFEAAALFNPSMVAHPDQTGLPDGSTRFVMSVRGVGEGHISSIGFRTGTIDAQDAVAFDELGTTTASPVRVPTTYSRTVFAHQIAELGGDQSSARFVLDSLPAQFVRTDLDLALSRLREQRLTRVAVVATTETFERIAACNYAITYPVDSAIDERIIMPGGPTESHGVEDLRLVRFTDADGAVDYRGTYTAFDGSHVVPQLLRTADFRTFHVSQLDGPAAKDKGMALFPRQVAGRHLALSRWDREDNSLATSDDAVGWDDLAMLQTPREAWELIQLGNCGPPIETAAGWLVLTHGVGPMREYGVGAILLDLDDPTRVLGRLSHPLLAPRADERDGYVPNVVYSCGSLVHHDTLVLPYGASDAVIRVALVDLRALLAELLSTPTAS</sequence>
<keyword evidence="2 3" id="KW-0808">Transferase</keyword>
<dbReference type="PANTHER" id="PTHR34106">
    <property type="entry name" value="GLYCOSIDASE"/>
    <property type="match status" value="1"/>
</dbReference>
<gene>
    <name evidence="3" type="ORF">GALL_408830</name>
</gene>
<accession>A0A1J5Q129</accession>
<dbReference type="Pfam" id="PF04041">
    <property type="entry name" value="Glyco_hydro_130"/>
    <property type="match status" value="1"/>
</dbReference>
<evidence type="ECO:0000256" key="2">
    <source>
        <dbReference type="ARBA" id="ARBA00022679"/>
    </source>
</evidence>
<keyword evidence="1 3" id="KW-0328">Glycosyltransferase</keyword>
<comment type="caution">
    <text evidence="3">The sequence shown here is derived from an EMBL/GenBank/DDBJ whole genome shotgun (WGS) entry which is preliminary data.</text>
</comment>
<dbReference type="GO" id="GO:0016757">
    <property type="term" value="F:glycosyltransferase activity"/>
    <property type="evidence" value="ECO:0007669"/>
    <property type="project" value="UniProtKB-KW"/>
</dbReference>
<dbReference type="SUPFAM" id="SSF75005">
    <property type="entry name" value="Arabinanase/levansucrase/invertase"/>
    <property type="match status" value="1"/>
</dbReference>
<dbReference type="PANTHER" id="PTHR34106:SF4">
    <property type="entry name" value="BLL5143 PROTEIN"/>
    <property type="match status" value="1"/>
</dbReference>
<dbReference type="AlphaFoldDB" id="A0A1J5Q129"/>
<dbReference type="EMBL" id="MLJW01001619">
    <property type="protein sequence ID" value="OIQ77425.1"/>
    <property type="molecule type" value="Genomic_DNA"/>
</dbReference>
<dbReference type="Gene3D" id="2.115.10.20">
    <property type="entry name" value="Glycosyl hydrolase domain, family 43"/>
    <property type="match status" value="1"/>
</dbReference>
<dbReference type="InterPro" id="IPR023296">
    <property type="entry name" value="Glyco_hydro_beta-prop_sf"/>
</dbReference>
<dbReference type="InterPro" id="IPR007184">
    <property type="entry name" value="Mannoside_phosphorylase"/>
</dbReference>